<evidence type="ECO:0000313" key="9">
    <source>
        <dbReference type="Proteomes" id="UP000005730"/>
    </source>
</evidence>
<evidence type="ECO:0000256" key="6">
    <source>
        <dbReference type="PIRSR" id="PIRSR001434-2"/>
    </source>
</evidence>
<dbReference type="GO" id="GO:0030170">
    <property type="term" value="F:pyridoxal phosphate binding"/>
    <property type="evidence" value="ECO:0007669"/>
    <property type="project" value="InterPro"/>
</dbReference>
<dbReference type="FunFam" id="3.40.640.10:FF:000035">
    <property type="entry name" value="O-succinylhomoserine sulfhydrylase"/>
    <property type="match status" value="1"/>
</dbReference>
<protein>
    <submittedName>
        <fullName evidence="8">OAH/OAS sulfhydrylase</fullName>
    </submittedName>
</protein>
<dbReference type="GO" id="GO:0005737">
    <property type="term" value="C:cytoplasm"/>
    <property type="evidence" value="ECO:0007669"/>
    <property type="project" value="TreeGrafter"/>
</dbReference>
<feature type="modified residue" description="N6-(pyridoxal phosphate)lysine" evidence="6">
    <location>
        <position position="204"/>
    </location>
</feature>
<name>H0UNV2_9BACT</name>
<gene>
    <name evidence="8" type="ORF">TheveDRAFT_0262</name>
</gene>
<dbReference type="GO" id="GO:0019346">
    <property type="term" value="P:transsulfuration"/>
    <property type="evidence" value="ECO:0007669"/>
    <property type="project" value="InterPro"/>
</dbReference>
<dbReference type="HOGENOM" id="CLU_018986_4_0_0"/>
<sequence length="421" mass="45233">MGLSTRALHAGWSHDPATGAFGLPIYATAAYRFEDSEQACRLFLLDQDGHIYSRISNPTVKAYEDCVASLEVGVGAVAFSSGQAAFTHVIGTLCSAGDHLVLSRKLYGGTLTLIRNTFGRFGVESSLVDSNSLEEVESAMRPNTKAIVVETVGNPLLDVAPLEELAKLADRHDAALIVDNTFATPVLCRPIEHGAHVVIHSATKYISGFGNVLGGIAVDGGNKDWGSPKWPLLSTPDPGYGGKVFAEAFGNKAFSAKLRATLLRDLGGCPSPFDSYLLKLSCGTLPLRMRRHSENGMAVARYLKGHPKVRWVRYPGLEDHPTHDLAVRYLDGLYGGMVAFCLDGGVEEGRRFLEGLGLFGHMANLGDSRSLAIHPASTTHSQLSPEDRRAAGIDDGLIRLSVGLEDPEDLLEDLERALRGV</sequence>
<dbReference type="InterPro" id="IPR006235">
    <property type="entry name" value="OAc-hSer/O-AcSer_sulfhydrylase"/>
</dbReference>
<dbReference type="SUPFAM" id="SSF53383">
    <property type="entry name" value="PLP-dependent transferases"/>
    <property type="match status" value="1"/>
</dbReference>
<keyword evidence="4 6" id="KW-0663">Pyridoxal phosphate</keyword>
<dbReference type="InterPro" id="IPR015421">
    <property type="entry name" value="PyrdxlP-dep_Trfase_major"/>
</dbReference>
<evidence type="ECO:0000256" key="2">
    <source>
        <dbReference type="ARBA" id="ARBA00009077"/>
    </source>
</evidence>
<dbReference type="PANTHER" id="PTHR43797">
    <property type="entry name" value="HOMOCYSTEINE/CYSTEINE SYNTHASE"/>
    <property type="match status" value="1"/>
</dbReference>
<dbReference type="CDD" id="cd00614">
    <property type="entry name" value="CGS_like"/>
    <property type="match status" value="1"/>
</dbReference>
<evidence type="ECO:0000256" key="4">
    <source>
        <dbReference type="ARBA" id="ARBA00022898"/>
    </source>
</evidence>
<dbReference type="InterPro" id="IPR015422">
    <property type="entry name" value="PyrdxlP-dep_Trfase_small"/>
</dbReference>
<dbReference type="Gene3D" id="3.90.1150.10">
    <property type="entry name" value="Aspartate Aminotransferase, domain 1"/>
    <property type="match status" value="1"/>
</dbReference>
<comment type="cofactor">
    <cofactor evidence="1 7">
        <name>pyridoxal 5'-phosphate</name>
        <dbReference type="ChEBI" id="CHEBI:597326"/>
    </cofactor>
</comment>
<dbReference type="Proteomes" id="UP000005730">
    <property type="component" value="Chromosome"/>
</dbReference>
<reference evidence="8 9" key="1">
    <citation type="submission" date="2011-10" db="EMBL/GenBank/DDBJ databases">
        <title>The Noncontiguous Finished genome of Thermanaerovibrio velox DSM 12556.</title>
        <authorList>
            <consortium name="US DOE Joint Genome Institute (JGI-PGF)"/>
            <person name="Lucas S."/>
            <person name="Copeland A."/>
            <person name="Lapidus A."/>
            <person name="Glavina del Rio T."/>
            <person name="Dalin E."/>
            <person name="Tice H."/>
            <person name="Bruce D."/>
            <person name="Goodwin L."/>
            <person name="Pitluck S."/>
            <person name="Peters L."/>
            <person name="Mikhailova N."/>
            <person name="Teshima H."/>
            <person name="Kyrpides N."/>
            <person name="Mavromatis K."/>
            <person name="Ivanova N."/>
            <person name="Markowitz V."/>
            <person name="Cheng J.-F."/>
            <person name="Hugenholtz P."/>
            <person name="Woyke T."/>
            <person name="Wu D."/>
            <person name="Spring S."/>
            <person name="Brambilla E.-M."/>
            <person name="Klenk H.-P."/>
            <person name="Eisen J.A."/>
        </authorList>
    </citation>
    <scope>NUCLEOTIDE SEQUENCE [LARGE SCALE GENOMIC DNA]</scope>
    <source>
        <strain evidence="8 9">DSM 12556</strain>
    </source>
</reference>
<comment type="pathway">
    <text evidence="5">Amino-acid biosynthesis; L-methionine biosynthesis via de novo pathway; L-homocysteine from O-acetyl-L-homoserine: step 1/1.</text>
</comment>
<dbReference type="GO" id="GO:0003961">
    <property type="term" value="F:O-acetylhomoserine aminocarboxypropyltransferase activity"/>
    <property type="evidence" value="ECO:0007669"/>
    <property type="project" value="TreeGrafter"/>
</dbReference>
<dbReference type="Gene3D" id="3.40.640.10">
    <property type="entry name" value="Type I PLP-dependent aspartate aminotransferase-like (Major domain)"/>
    <property type="match status" value="1"/>
</dbReference>
<dbReference type="Pfam" id="PF01053">
    <property type="entry name" value="Cys_Met_Meta_PP"/>
    <property type="match status" value="1"/>
</dbReference>
<dbReference type="GO" id="GO:0071269">
    <property type="term" value="P:L-homocysteine biosynthetic process"/>
    <property type="evidence" value="ECO:0007669"/>
    <property type="project" value="TreeGrafter"/>
</dbReference>
<dbReference type="InterPro" id="IPR015424">
    <property type="entry name" value="PyrdxlP-dep_Trfase"/>
</dbReference>
<evidence type="ECO:0000256" key="5">
    <source>
        <dbReference type="ARBA" id="ARBA00060553"/>
    </source>
</evidence>
<keyword evidence="9" id="KW-1185">Reference proteome</keyword>
<dbReference type="GO" id="GO:0004124">
    <property type="term" value="F:cysteine synthase activity"/>
    <property type="evidence" value="ECO:0007669"/>
    <property type="project" value="TreeGrafter"/>
</dbReference>
<dbReference type="EMBL" id="CM001377">
    <property type="protein sequence ID" value="EHM09438.1"/>
    <property type="molecule type" value="Genomic_DNA"/>
</dbReference>
<evidence type="ECO:0000256" key="7">
    <source>
        <dbReference type="RuleBase" id="RU362118"/>
    </source>
</evidence>
<dbReference type="AlphaFoldDB" id="H0UNV2"/>
<proteinExistence type="inferred from homology"/>
<keyword evidence="3" id="KW-0808">Transferase</keyword>
<comment type="similarity">
    <text evidence="2 7">Belongs to the trans-sulfuration enzymes family.</text>
</comment>
<evidence type="ECO:0000256" key="1">
    <source>
        <dbReference type="ARBA" id="ARBA00001933"/>
    </source>
</evidence>
<dbReference type="InterPro" id="IPR000277">
    <property type="entry name" value="Cys/Met-Metab_PyrdxlP-dep_enz"/>
</dbReference>
<dbReference type="NCBIfam" id="TIGR01326">
    <property type="entry name" value="OAH_OAS_sulfhy"/>
    <property type="match status" value="1"/>
</dbReference>
<evidence type="ECO:0000256" key="3">
    <source>
        <dbReference type="ARBA" id="ARBA00022679"/>
    </source>
</evidence>
<dbReference type="PIRSF" id="PIRSF001434">
    <property type="entry name" value="CGS"/>
    <property type="match status" value="1"/>
</dbReference>
<accession>H0UNV2</accession>
<organism evidence="8 9">
    <name type="scientific">Thermanaerovibrio velox DSM 12556</name>
    <dbReference type="NCBI Taxonomy" id="926567"/>
    <lineage>
        <taxon>Bacteria</taxon>
        <taxon>Thermotogati</taxon>
        <taxon>Synergistota</taxon>
        <taxon>Synergistia</taxon>
        <taxon>Synergistales</taxon>
        <taxon>Synergistaceae</taxon>
        <taxon>Thermanaerovibrio</taxon>
    </lineage>
</organism>
<dbReference type="PANTHER" id="PTHR43797:SF2">
    <property type="entry name" value="HOMOCYSTEINE_CYSTEINE SYNTHASE"/>
    <property type="match status" value="1"/>
</dbReference>
<dbReference type="GO" id="GO:0006535">
    <property type="term" value="P:cysteine biosynthetic process from serine"/>
    <property type="evidence" value="ECO:0007669"/>
    <property type="project" value="TreeGrafter"/>
</dbReference>
<dbReference type="eggNOG" id="COG2873">
    <property type="taxonomic scope" value="Bacteria"/>
</dbReference>
<evidence type="ECO:0000313" key="8">
    <source>
        <dbReference type="EMBL" id="EHM09438.1"/>
    </source>
</evidence>
<dbReference type="STRING" id="926567.TheveDRAFT_0262"/>